<accession>A0A7J6GPG5</accession>
<dbReference type="GO" id="GO:0003676">
    <property type="term" value="F:nucleic acid binding"/>
    <property type="evidence" value="ECO:0007669"/>
    <property type="project" value="InterPro"/>
</dbReference>
<dbReference type="InterPro" id="IPR036875">
    <property type="entry name" value="Znf_CCHC_sf"/>
</dbReference>
<evidence type="ECO:0000313" key="9">
    <source>
        <dbReference type="Proteomes" id="UP000583929"/>
    </source>
</evidence>
<dbReference type="GO" id="GO:0008270">
    <property type="term" value="F:zinc ion binding"/>
    <property type="evidence" value="ECO:0007669"/>
    <property type="project" value="UniProtKB-KW"/>
</dbReference>
<dbReference type="PROSITE" id="PS50966">
    <property type="entry name" value="ZF_SWIM"/>
    <property type="match status" value="1"/>
</dbReference>
<dbReference type="SMART" id="SM00575">
    <property type="entry name" value="ZnF_PMZ"/>
    <property type="match status" value="1"/>
</dbReference>
<feature type="compositionally biased region" description="Basic residues" evidence="5">
    <location>
        <begin position="320"/>
        <end position="330"/>
    </location>
</feature>
<proteinExistence type="predicted"/>
<name>A0A7J6GPG5_CANSA</name>
<dbReference type="PANTHER" id="PTHR31973">
    <property type="entry name" value="POLYPROTEIN, PUTATIVE-RELATED"/>
    <property type="match status" value="1"/>
</dbReference>
<dbReference type="Proteomes" id="UP000583929">
    <property type="component" value="Unassembled WGS sequence"/>
</dbReference>
<evidence type="ECO:0000256" key="5">
    <source>
        <dbReference type="SAM" id="MobiDB-lite"/>
    </source>
</evidence>
<evidence type="ECO:0000256" key="4">
    <source>
        <dbReference type="PROSITE-ProRule" id="PRU00325"/>
    </source>
</evidence>
<dbReference type="InterPro" id="IPR007527">
    <property type="entry name" value="Znf_SWIM"/>
</dbReference>
<evidence type="ECO:0000256" key="6">
    <source>
        <dbReference type="SAM" id="SignalP"/>
    </source>
</evidence>
<dbReference type="PANTHER" id="PTHR31973:SF195">
    <property type="entry name" value="MUDR FAMILY TRANSPOSASE"/>
    <property type="match status" value="1"/>
</dbReference>
<reference evidence="8 9" key="1">
    <citation type="journal article" date="2020" name="bioRxiv">
        <title>Sequence and annotation of 42 cannabis genomes reveals extensive copy number variation in cannabinoid synthesis and pathogen resistance genes.</title>
        <authorList>
            <person name="Mckernan K.J."/>
            <person name="Helbert Y."/>
            <person name="Kane L.T."/>
            <person name="Ebling H."/>
            <person name="Zhang L."/>
            <person name="Liu B."/>
            <person name="Eaton Z."/>
            <person name="Mclaughlin S."/>
            <person name="Kingan S."/>
            <person name="Baybayan P."/>
            <person name="Concepcion G."/>
            <person name="Jordan M."/>
            <person name="Riva A."/>
            <person name="Barbazuk W."/>
            <person name="Harkins T."/>
        </authorList>
    </citation>
    <scope>NUCLEOTIDE SEQUENCE [LARGE SCALE GENOMIC DNA]</scope>
    <source>
        <strain evidence="9">cv. Jamaican Lion 4</strain>
        <tissue evidence="8">Leaf</tissue>
    </source>
</reference>
<evidence type="ECO:0000256" key="1">
    <source>
        <dbReference type="ARBA" id="ARBA00022723"/>
    </source>
</evidence>
<organism evidence="8 9">
    <name type="scientific">Cannabis sativa</name>
    <name type="common">Hemp</name>
    <name type="synonym">Marijuana</name>
    <dbReference type="NCBI Taxonomy" id="3483"/>
    <lineage>
        <taxon>Eukaryota</taxon>
        <taxon>Viridiplantae</taxon>
        <taxon>Streptophyta</taxon>
        <taxon>Embryophyta</taxon>
        <taxon>Tracheophyta</taxon>
        <taxon>Spermatophyta</taxon>
        <taxon>Magnoliopsida</taxon>
        <taxon>eudicotyledons</taxon>
        <taxon>Gunneridae</taxon>
        <taxon>Pentapetalae</taxon>
        <taxon>rosids</taxon>
        <taxon>fabids</taxon>
        <taxon>Rosales</taxon>
        <taxon>Cannabaceae</taxon>
        <taxon>Cannabis</taxon>
    </lineage>
</organism>
<dbReference type="SUPFAM" id="SSF57756">
    <property type="entry name" value="Retrovirus zinc finger-like domains"/>
    <property type="match status" value="1"/>
</dbReference>
<feature type="domain" description="SWIM-type" evidence="7">
    <location>
        <begin position="172"/>
        <end position="204"/>
    </location>
</feature>
<evidence type="ECO:0000256" key="2">
    <source>
        <dbReference type="ARBA" id="ARBA00022771"/>
    </source>
</evidence>
<feature type="signal peptide" evidence="6">
    <location>
        <begin position="1"/>
        <end position="30"/>
    </location>
</feature>
<dbReference type="AlphaFoldDB" id="A0A7J6GPG5"/>
<dbReference type="InterPro" id="IPR006564">
    <property type="entry name" value="Znf_PMZ"/>
</dbReference>
<keyword evidence="3" id="KW-0862">Zinc</keyword>
<comment type="caution">
    <text evidence="8">The sequence shown here is derived from an EMBL/GenBank/DDBJ whole genome shotgun (WGS) entry which is preliminary data.</text>
</comment>
<protein>
    <recommendedName>
        <fullName evidence="7">SWIM-type domain-containing protein</fullName>
    </recommendedName>
</protein>
<feature type="region of interest" description="Disordered" evidence="5">
    <location>
        <begin position="291"/>
        <end position="339"/>
    </location>
</feature>
<feature type="compositionally biased region" description="Polar residues" evidence="5">
    <location>
        <begin position="300"/>
        <end position="316"/>
    </location>
</feature>
<evidence type="ECO:0000259" key="7">
    <source>
        <dbReference type="PROSITE" id="PS50966"/>
    </source>
</evidence>
<dbReference type="EMBL" id="JAATIQ010000089">
    <property type="protein sequence ID" value="KAF4384814.1"/>
    <property type="molecule type" value="Genomic_DNA"/>
</dbReference>
<keyword evidence="2 4" id="KW-0863">Zinc-finger</keyword>
<gene>
    <name evidence="8" type="ORF">G4B88_000210</name>
</gene>
<sequence>MILKFNPGSAAIVQIFVVFLNLCAKASFRADLVDDVANIPDVSQRFYCFHLEKNMVKKFGASELKVLFWAAAETTNFDNFKHIMDRIKAFNKEAHEWLSNIDFNHWCMSKFDTNVKVEHLTNNFVESFNDWIDEHRYKPPIELLDAHLKVQEIQKRARFARVTKVDYARKRCIVRLDEGYCICGQWKVWGLPCIHAIACINTIRADISNYCSPYFTIEMWRKSFQKVVHHIPDESMWPEFDDEELLPPIIKKLPGEERPLPLEVQRQTQKKPISKGVSSTKKCLNCHEFGHNKRSCKKPQPTSIEQETSNLENEPTISRDKRKASGRGRGKFQDNKRGTSSLRLHLNVLNHLRRKYKRLQH</sequence>
<keyword evidence="9" id="KW-1185">Reference proteome</keyword>
<keyword evidence="1" id="KW-0479">Metal-binding</keyword>
<evidence type="ECO:0000256" key="3">
    <source>
        <dbReference type="ARBA" id="ARBA00022833"/>
    </source>
</evidence>
<feature type="chain" id="PRO_5029529871" description="SWIM-type domain-containing protein" evidence="6">
    <location>
        <begin position="31"/>
        <end position="361"/>
    </location>
</feature>
<evidence type="ECO:0000313" key="8">
    <source>
        <dbReference type="EMBL" id="KAF4384814.1"/>
    </source>
</evidence>
<keyword evidence="6" id="KW-0732">Signal</keyword>